<gene>
    <name evidence="1" type="ORF">ABNW52_18275</name>
</gene>
<protein>
    <submittedName>
        <fullName evidence="1">YidB family protein</fullName>
    </submittedName>
</protein>
<dbReference type="SUPFAM" id="SSF140804">
    <property type="entry name" value="YidB-like"/>
    <property type="match status" value="1"/>
</dbReference>
<evidence type="ECO:0000313" key="2">
    <source>
        <dbReference type="Proteomes" id="UP001433638"/>
    </source>
</evidence>
<evidence type="ECO:0000313" key="1">
    <source>
        <dbReference type="EMBL" id="MEQ6292565.1"/>
    </source>
</evidence>
<accession>A0ABV1MAH2</accession>
<organism evidence="1 2">
    <name type="scientific">Vogesella oryzagri</name>
    <dbReference type="NCBI Taxonomy" id="3160864"/>
    <lineage>
        <taxon>Bacteria</taxon>
        <taxon>Pseudomonadati</taxon>
        <taxon>Pseudomonadota</taxon>
        <taxon>Betaproteobacteria</taxon>
        <taxon>Neisseriales</taxon>
        <taxon>Chromobacteriaceae</taxon>
        <taxon>Vogesella</taxon>
    </lineage>
</organism>
<reference evidence="1" key="1">
    <citation type="submission" date="2024-06" db="EMBL/GenBank/DDBJ databases">
        <title>Genome sequence of Vogesella sp. MAHUQ-64.</title>
        <authorList>
            <person name="Huq M.A."/>
        </authorList>
    </citation>
    <scope>NUCLEOTIDE SEQUENCE</scope>
    <source>
        <strain evidence="1">MAHUQ-64</strain>
    </source>
</reference>
<dbReference type="Pfam" id="PF20159">
    <property type="entry name" value="YidB"/>
    <property type="match status" value="1"/>
</dbReference>
<dbReference type="RefSeq" id="WP_349591047.1">
    <property type="nucleotide sequence ID" value="NZ_JBEFLD010000012.1"/>
</dbReference>
<dbReference type="InterPro" id="IPR027405">
    <property type="entry name" value="YidB-like"/>
</dbReference>
<dbReference type="EMBL" id="JBEFLD010000012">
    <property type="protein sequence ID" value="MEQ6292565.1"/>
    <property type="molecule type" value="Genomic_DNA"/>
</dbReference>
<proteinExistence type="predicted"/>
<name>A0ABV1MAH2_9NEIS</name>
<dbReference type="Gene3D" id="1.10.10.690">
    <property type="entry name" value="YidB-like"/>
    <property type="match status" value="1"/>
</dbReference>
<keyword evidence="2" id="KW-1185">Reference proteome</keyword>
<comment type="caution">
    <text evidence="1">The sequence shown here is derived from an EMBL/GenBank/DDBJ whole genome shotgun (WGS) entry which is preliminary data.</text>
</comment>
<dbReference type="InterPro" id="IPR045372">
    <property type="entry name" value="YidB"/>
</dbReference>
<sequence length="131" mass="13195">MSLFDQLGGLLGGEGNGGLLQSAQTLLNDNGGVSGLVEKFQQGGLGEIVSSWVGTGDNLAISAEQIQSVLGNEQIAGLAAKLGLDSNQVAQQVAEHLPTLIDRLTPNGEVPQGGDLLSQGASLLGGLFGKS</sequence>
<dbReference type="Proteomes" id="UP001433638">
    <property type="component" value="Unassembled WGS sequence"/>
</dbReference>